<gene>
    <name evidence="2" type="ORF">J8273_8512</name>
</gene>
<feature type="compositionally biased region" description="Basic residues" evidence="1">
    <location>
        <begin position="133"/>
        <end position="143"/>
    </location>
</feature>
<organism evidence="2 3">
    <name type="scientific">Carpediemonas membranifera</name>
    <dbReference type="NCBI Taxonomy" id="201153"/>
    <lineage>
        <taxon>Eukaryota</taxon>
        <taxon>Metamonada</taxon>
        <taxon>Carpediemonas-like organisms</taxon>
        <taxon>Carpediemonas</taxon>
    </lineage>
</organism>
<name>A0A8J6APS0_9EUKA</name>
<evidence type="ECO:0000256" key="1">
    <source>
        <dbReference type="SAM" id="MobiDB-lite"/>
    </source>
</evidence>
<feature type="region of interest" description="Disordered" evidence="1">
    <location>
        <begin position="155"/>
        <end position="195"/>
    </location>
</feature>
<feature type="compositionally biased region" description="Polar residues" evidence="1">
    <location>
        <begin position="184"/>
        <end position="195"/>
    </location>
</feature>
<comment type="caution">
    <text evidence="2">The sequence shown here is derived from an EMBL/GenBank/DDBJ whole genome shotgun (WGS) entry which is preliminary data.</text>
</comment>
<evidence type="ECO:0000313" key="2">
    <source>
        <dbReference type="EMBL" id="KAG9389833.1"/>
    </source>
</evidence>
<accession>A0A8J6APS0</accession>
<dbReference type="EMBL" id="JAHDYR010000067">
    <property type="protein sequence ID" value="KAG9389833.1"/>
    <property type="molecule type" value="Genomic_DNA"/>
</dbReference>
<sequence length="290" mass="31235">MKHDPELAALERMADTMVNMSAMALEQEVRGNETSSSLASTMLRNSAAVAHKPPNFTTFKATMPEKNIDKARAVADQLSRLVLHNRTGLQHYYVSEVDGVSSMSFSTAWSYTSTDCRCIGNGDVPESPPPSPPRRRKRKHLPPHMRVADAIERPSTGKTGRQFEGSVVGSPLTTPRGGPVPVATSLSRPSTAGTMQPSTARKIHTAPQAAALGRTALAALRAYLEGNDLADVMTIQRVGQVVVRPGPRSPPRRVPGGSTRLRPNTREGRPSTVQVMLDLPKVQHANPGAE</sequence>
<reference evidence="2" key="1">
    <citation type="submission" date="2021-05" db="EMBL/GenBank/DDBJ databases">
        <title>A free-living protist that lacks canonical eukaryotic 1 DNA replication and segregation systems.</title>
        <authorList>
            <person name="Salas-Leiva D.E."/>
            <person name="Tromer E.C."/>
            <person name="Curtis B.A."/>
            <person name="Jerlstrom-Hultqvist J."/>
            <person name="Kolisko M."/>
            <person name="Yi Z."/>
            <person name="Salas-Leiva J.S."/>
            <person name="Gallot-Lavallee L."/>
            <person name="Kops G.J.P.L."/>
            <person name="Archibald J.M."/>
            <person name="Simpson A.G.B."/>
            <person name="Roger A.J."/>
        </authorList>
    </citation>
    <scope>NUCLEOTIDE SEQUENCE</scope>
    <source>
        <strain evidence="2">BICM</strain>
    </source>
</reference>
<proteinExistence type="predicted"/>
<dbReference type="AlphaFoldDB" id="A0A8J6APS0"/>
<protein>
    <submittedName>
        <fullName evidence="2">Uncharacterized protein</fullName>
    </submittedName>
</protein>
<keyword evidence="3" id="KW-1185">Reference proteome</keyword>
<feature type="region of interest" description="Disordered" evidence="1">
    <location>
        <begin position="120"/>
        <end position="143"/>
    </location>
</feature>
<dbReference type="Proteomes" id="UP000717585">
    <property type="component" value="Unassembled WGS sequence"/>
</dbReference>
<evidence type="ECO:0000313" key="3">
    <source>
        <dbReference type="Proteomes" id="UP000717585"/>
    </source>
</evidence>
<feature type="region of interest" description="Disordered" evidence="1">
    <location>
        <begin position="243"/>
        <end position="271"/>
    </location>
</feature>